<name>A0A1G5MB75_AFIMA</name>
<keyword evidence="3" id="KW-1185">Reference proteome</keyword>
<dbReference type="STRING" id="1120955.SAMN03080610_00295"/>
<evidence type="ECO:0000259" key="1">
    <source>
        <dbReference type="Pfam" id="PF04248"/>
    </source>
</evidence>
<dbReference type="Pfam" id="PF04248">
    <property type="entry name" value="NTP_transf_9"/>
    <property type="match status" value="1"/>
</dbReference>
<reference evidence="2 3" key="1">
    <citation type="submission" date="2016-10" db="EMBL/GenBank/DDBJ databases">
        <authorList>
            <person name="de Groot N.N."/>
        </authorList>
    </citation>
    <scope>NUCLEOTIDE SEQUENCE [LARGE SCALE GENOMIC DNA]</scope>
    <source>
        <strain evidence="2 3">DSM 2698</strain>
    </source>
</reference>
<dbReference type="PANTHER" id="PTHR34310">
    <property type="entry name" value="DUF427 DOMAIN PROTEIN (AFU_ORTHOLOGUE AFUA_3G02220)"/>
    <property type="match status" value="1"/>
</dbReference>
<dbReference type="InterPro" id="IPR007361">
    <property type="entry name" value="DUF427"/>
</dbReference>
<evidence type="ECO:0000313" key="2">
    <source>
        <dbReference type="EMBL" id="SCZ21650.1"/>
    </source>
</evidence>
<dbReference type="AlphaFoldDB" id="A0A1G5MB75"/>
<dbReference type="InterPro" id="IPR038694">
    <property type="entry name" value="DUF427_sf"/>
</dbReference>
<evidence type="ECO:0000313" key="3">
    <source>
        <dbReference type="Proteomes" id="UP000199347"/>
    </source>
</evidence>
<dbReference type="Gene3D" id="2.170.150.40">
    <property type="entry name" value="Domain of unknown function (DUF427)"/>
    <property type="match status" value="1"/>
</dbReference>
<dbReference type="Proteomes" id="UP000199347">
    <property type="component" value="Unassembled WGS sequence"/>
</dbReference>
<protein>
    <submittedName>
        <fullName evidence="2">Uncharacterized conserved protein, DUF427 family</fullName>
    </submittedName>
</protein>
<sequence>MPHKEYPITFSVCSGLVTVRLGDLLLARTSRAVIVSEAGRSDVIYIPRLNVRMAHMQRSEKLTTCPHKGAASYYSLMTDKMLVPDIAWSYENPYPAISRIAHYLAFDPKKVEIEMSDLPAGDADSEAFNPRP</sequence>
<gene>
    <name evidence="2" type="ORF">SAMN03080610_00295</name>
</gene>
<feature type="domain" description="DUF427" evidence="1">
    <location>
        <begin position="17"/>
        <end position="108"/>
    </location>
</feature>
<organism evidence="2 3">
    <name type="scientific">Afifella marina DSM 2698</name>
    <dbReference type="NCBI Taxonomy" id="1120955"/>
    <lineage>
        <taxon>Bacteria</taxon>
        <taxon>Pseudomonadati</taxon>
        <taxon>Pseudomonadota</taxon>
        <taxon>Alphaproteobacteria</taxon>
        <taxon>Hyphomicrobiales</taxon>
        <taxon>Afifellaceae</taxon>
        <taxon>Afifella</taxon>
    </lineage>
</organism>
<accession>A0A1G5MB75</accession>
<dbReference type="PANTHER" id="PTHR34310:SF9">
    <property type="entry name" value="BLR5716 PROTEIN"/>
    <property type="match status" value="1"/>
</dbReference>
<proteinExistence type="predicted"/>
<dbReference type="EMBL" id="FMVW01000001">
    <property type="protein sequence ID" value="SCZ21650.1"/>
    <property type="molecule type" value="Genomic_DNA"/>
</dbReference>